<protein>
    <submittedName>
        <fullName evidence="1">Uncharacterized protein</fullName>
    </submittedName>
</protein>
<name>A0ACB7XTC1_9ERIC</name>
<dbReference type="Proteomes" id="UP000828048">
    <property type="component" value="Chromosome 1"/>
</dbReference>
<dbReference type="EMBL" id="CM037151">
    <property type="protein sequence ID" value="KAH7843795.1"/>
    <property type="molecule type" value="Genomic_DNA"/>
</dbReference>
<reference evidence="1 2" key="1">
    <citation type="journal article" date="2021" name="Hortic Res">
        <title>High-quality reference genome and annotation aids understanding of berry development for evergreen blueberry (Vaccinium darrowii).</title>
        <authorList>
            <person name="Yu J."/>
            <person name="Hulse-Kemp A.M."/>
            <person name="Babiker E."/>
            <person name="Staton M."/>
        </authorList>
    </citation>
    <scope>NUCLEOTIDE SEQUENCE [LARGE SCALE GENOMIC DNA]</scope>
    <source>
        <strain evidence="2">cv. NJ 8807/NJ 8810</strain>
        <tissue evidence="1">Young leaf</tissue>
    </source>
</reference>
<comment type="caution">
    <text evidence="1">The sequence shown here is derived from an EMBL/GenBank/DDBJ whole genome shotgun (WGS) entry which is preliminary data.</text>
</comment>
<gene>
    <name evidence="1" type="ORF">Vadar_020839</name>
</gene>
<accession>A0ACB7XTC1</accession>
<keyword evidence="2" id="KW-1185">Reference proteome</keyword>
<evidence type="ECO:0000313" key="1">
    <source>
        <dbReference type="EMBL" id="KAH7843795.1"/>
    </source>
</evidence>
<evidence type="ECO:0000313" key="2">
    <source>
        <dbReference type="Proteomes" id="UP000828048"/>
    </source>
</evidence>
<proteinExistence type="predicted"/>
<sequence length="649" mass="72878">MKLVDILMINTAVVELRKLPRFNLDLSMEAKPEESDQTPSLHNNKTRTRRLSILNGDTSFGNPIQNQVALADKKTIEVEKSNANKSRDPFLIFFMEDEEKENVRVKPKKQDSENKWVEESWTGTINELVVLTKGRYEWLNMANEMGNNNVSGVREKEKTTVEAQENSCQTANHADDVRGENKIKQEGKVKDFHENVEGCSFDNPPGGGDPPVAKHTSDGKEPLEWKSNNEDEHSGPQMDTLQEGHEASPLYQAEDKENLLDSEEERKLDETAVTVAKIDEEKTTKDSLVKEAMTITRGWKSGLALGLSGLLPPKVSGTSITNDQCETATKDEMENGFGRKRGEGVPTEVKLSRNGSSKAAEQAFSQATSSNTFEEVPQIQDKSMVPNKSKETIESMMENEDSKQAVNESNGDEVRTSQHEVMMVGSDSGSGKENVENRELTEMTPIMDVVPTESPTNKECNHEEEETEQTKEKIIEAIQEKEENFMLVHSSKEARQKPELDTRIFQSAGNEAVDDAIDELRKSPRFNFELSMEARFEESDQTHKKTRTILDGAIGFGNPVQNHAVSAEEKSTEVERSNSNELRAPFLIFLMKDEEMGNVAVKLKKQDCEKKGVEESWTGATKEVALMRSVKRKPRPYLLTCIRRAAEIS</sequence>
<organism evidence="1 2">
    <name type="scientific">Vaccinium darrowii</name>
    <dbReference type="NCBI Taxonomy" id="229202"/>
    <lineage>
        <taxon>Eukaryota</taxon>
        <taxon>Viridiplantae</taxon>
        <taxon>Streptophyta</taxon>
        <taxon>Embryophyta</taxon>
        <taxon>Tracheophyta</taxon>
        <taxon>Spermatophyta</taxon>
        <taxon>Magnoliopsida</taxon>
        <taxon>eudicotyledons</taxon>
        <taxon>Gunneridae</taxon>
        <taxon>Pentapetalae</taxon>
        <taxon>asterids</taxon>
        <taxon>Ericales</taxon>
        <taxon>Ericaceae</taxon>
        <taxon>Vaccinioideae</taxon>
        <taxon>Vaccinieae</taxon>
        <taxon>Vaccinium</taxon>
    </lineage>
</organism>